<dbReference type="InterPro" id="IPR021215">
    <property type="entry name" value="DUF2752"/>
</dbReference>
<keyword evidence="3" id="KW-1185">Reference proteome</keyword>
<protein>
    <submittedName>
        <fullName evidence="2">DUF2752 domain-containing protein</fullName>
    </submittedName>
</protein>
<comment type="caution">
    <text evidence="2">The sequence shown here is derived from an EMBL/GenBank/DDBJ whole genome shotgun (WGS) entry which is preliminary data.</text>
</comment>
<accession>A0A5D0MKB2</accession>
<feature type="transmembrane region" description="Helical" evidence="1">
    <location>
        <begin position="69"/>
        <end position="94"/>
    </location>
</feature>
<evidence type="ECO:0000256" key="1">
    <source>
        <dbReference type="SAM" id="Phobius"/>
    </source>
</evidence>
<dbReference type="AlphaFoldDB" id="A0A5D0MKB2"/>
<organism evidence="2 3">
    <name type="scientific">Candidatus Mcinerneyibacterium aminivorans</name>
    <dbReference type="NCBI Taxonomy" id="2703815"/>
    <lineage>
        <taxon>Bacteria</taxon>
        <taxon>Candidatus Macinerneyibacteriota</taxon>
        <taxon>Candidatus Mcinerneyibacteria</taxon>
        <taxon>Candidatus Mcinerneyibacteriales</taxon>
        <taxon>Candidatus Mcinerneyibacteriaceae</taxon>
        <taxon>Candidatus Mcinerneyibacterium</taxon>
    </lineage>
</organism>
<dbReference type="Proteomes" id="UP000324143">
    <property type="component" value="Unassembled WGS sequence"/>
</dbReference>
<proteinExistence type="predicted"/>
<keyword evidence="1" id="KW-1133">Transmembrane helix</keyword>
<keyword evidence="1" id="KW-0812">Transmembrane</keyword>
<sequence length="127" mass="14886">MKKNKETEYFPAGLIINAAVLIGGIAFYFFPLKNAFPCMFKEITNIPCPTCGGTRLYYNLLDLNLLKAFFYNPLIFLILIFLVIYSIHDILVLFRTIQPLNFNKNYFRYIILGLIILNWIYLIIMDI</sequence>
<keyword evidence="1" id="KW-0472">Membrane</keyword>
<reference evidence="2" key="1">
    <citation type="submission" date="2019-08" db="EMBL/GenBank/DDBJ databases">
        <title>Genomic characterization of a novel candidate phylum (ARYD3) from a high temperature, high salinity tertiary oil reservoir in north central Oklahoma, USA.</title>
        <authorList>
            <person name="Youssef N.H."/>
            <person name="Yadav A."/>
            <person name="Elshahed M.S."/>
        </authorList>
    </citation>
    <scope>NUCLEOTIDE SEQUENCE [LARGE SCALE GENOMIC DNA]</scope>
    <source>
        <strain evidence="2">ARYD3</strain>
    </source>
</reference>
<evidence type="ECO:0000313" key="2">
    <source>
        <dbReference type="EMBL" id="TYB31648.1"/>
    </source>
</evidence>
<dbReference type="EMBL" id="VSIX01000032">
    <property type="protein sequence ID" value="TYB31648.1"/>
    <property type="molecule type" value="Genomic_DNA"/>
</dbReference>
<evidence type="ECO:0000313" key="3">
    <source>
        <dbReference type="Proteomes" id="UP000324143"/>
    </source>
</evidence>
<gene>
    <name evidence="2" type="ORF">FXF47_03360</name>
</gene>
<feature type="transmembrane region" description="Helical" evidence="1">
    <location>
        <begin position="12"/>
        <end position="30"/>
    </location>
</feature>
<dbReference type="Pfam" id="PF10825">
    <property type="entry name" value="DUF2752"/>
    <property type="match status" value="1"/>
</dbReference>
<name>A0A5D0MKB2_9BACT</name>
<feature type="transmembrane region" description="Helical" evidence="1">
    <location>
        <begin position="106"/>
        <end position="124"/>
    </location>
</feature>